<keyword evidence="2" id="KW-1185">Reference proteome</keyword>
<sequence length="111" mass="12775">MINKISAIFIEQLLVQIEDMLTNEGVRRFTVFKVQGRGEFANMIDSHSMNAYYQMDIYIGESKTNHIVEKLLNELHNVGEDEGIITVIPVKNLFNTNTKKEIKDSNYNHLG</sequence>
<proteinExistence type="predicted"/>
<dbReference type="Pfam" id="PF00543">
    <property type="entry name" value="P-II"/>
    <property type="match status" value="1"/>
</dbReference>
<gene>
    <name evidence="1" type="ORF">KP803_14550</name>
</gene>
<dbReference type="InterPro" id="IPR002187">
    <property type="entry name" value="N-reg_PII"/>
</dbReference>
<reference evidence="1" key="1">
    <citation type="submission" date="2021-11" db="EMBL/GenBank/DDBJ databases">
        <title>Vibrio ZSDE26 sp. nov. and Vibrio ZSDZ34 sp. nov., isolated from coastal seawater in Qingdao.</title>
        <authorList>
            <person name="Zhang P."/>
        </authorList>
    </citation>
    <scope>NUCLEOTIDE SEQUENCE</scope>
    <source>
        <strain evidence="1">ZSDE26</strain>
    </source>
</reference>
<evidence type="ECO:0000313" key="2">
    <source>
        <dbReference type="Proteomes" id="UP001139559"/>
    </source>
</evidence>
<dbReference type="SUPFAM" id="SSF54913">
    <property type="entry name" value="GlnB-like"/>
    <property type="match status" value="1"/>
</dbReference>
<accession>A0A9X1XMC7</accession>
<name>A0A9X1XMC7_9VIBR</name>
<evidence type="ECO:0008006" key="3">
    <source>
        <dbReference type="Google" id="ProtNLM"/>
    </source>
</evidence>
<dbReference type="Gene3D" id="3.30.70.120">
    <property type="match status" value="1"/>
</dbReference>
<dbReference type="InterPro" id="IPR015867">
    <property type="entry name" value="N-reg_PII/ATP_PRibTrfase_C"/>
</dbReference>
<organism evidence="1 2">
    <name type="scientific">Vibrio amylolyticus</name>
    <dbReference type="NCBI Taxonomy" id="2847292"/>
    <lineage>
        <taxon>Bacteria</taxon>
        <taxon>Pseudomonadati</taxon>
        <taxon>Pseudomonadota</taxon>
        <taxon>Gammaproteobacteria</taxon>
        <taxon>Vibrionales</taxon>
        <taxon>Vibrionaceae</taxon>
        <taxon>Vibrio</taxon>
    </lineage>
</organism>
<dbReference type="Proteomes" id="UP001139559">
    <property type="component" value="Unassembled WGS sequence"/>
</dbReference>
<comment type="caution">
    <text evidence="1">The sequence shown here is derived from an EMBL/GenBank/DDBJ whole genome shotgun (WGS) entry which is preliminary data.</text>
</comment>
<dbReference type="GO" id="GO:0030234">
    <property type="term" value="F:enzyme regulator activity"/>
    <property type="evidence" value="ECO:0007669"/>
    <property type="project" value="InterPro"/>
</dbReference>
<dbReference type="AlphaFoldDB" id="A0A9X1XMC7"/>
<dbReference type="GO" id="GO:0006808">
    <property type="term" value="P:regulation of nitrogen utilization"/>
    <property type="evidence" value="ECO:0007669"/>
    <property type="project" value="InterPro"/>
</dbReference>
<dbReference type="InterPro" id="IPR011322">
    <property type="entry name" value="N-reg_PII-like_a/b"/>
</dbReference>
<dbReference type="RefSeq" id="WP_248009568.1">
    <property type="nucleotide sequence ID" value="NZ_JAJHVV010000008.1"/>
</dbReference>
<evidence type="ECO:0000313" key="1">
    <source>
        <dbReference type="EMBL" id="MCK6264498.1"/>
    </source>
</evidence>
<protein>
    <recommendedName>
        <fullName evidence="3">P-II family nitrogen regulator</fullName>
    </recommendedName>
</protein>
<dbReference type="EMBL" id="JAJHVV010000008">
    <property type="protein sequence ID" value="MCK6264498.1"/>
    <property type="molecule type" value="Genomic_DNA"/>
</dbReference>